<evidence type="ECO:0000256" key="6">
    <source>
        <dbReference type="ARBA" id="ARBA00022723"/>
    </source>
</evidence>
<comment type="subcellular location">
    <subcellularLocation>
        <location evidence="9">Cytoplasm</location>
    </subcellularLocation>
</comment>
<sequence length="457" mass="51791">MKQETVESKKVHFISLGCPKNLVDSEIMAGTLMKDGYKVVGEADEADTVIVNTCGFIEDSKKESIQRILDMSELKQEGKIKKVVVAGCLTQRYKDDLVEGLPEADLFVGSGEFQNIAKILKNSDEGEKKKTFFNLPTYLQEEATPRVNSQPGHRAYLKISEGCMKRCAFCAIPLIRGNLQSRSIDAIVAEAKLLVAGGVKELIIISHDFTDYGWDIRRKDPTRKESPVELLKALDQVEGLQWIRLMYLYPDGITQEMVQVIAKSKKIVKYFDMPLQHINDAVLKSMNRKMTRDEVETALMNIREYIPEAVIRTQFIVGFPGETEEQFEELLQFVADQNFDRVGCFKYSPEENTPGGRMENQIDEDVKQYRHDALMEVQQNISREKHRDFVGKTIDVIVEGFSEETDLLLQGRFWGQAPDIDGVVLINDGTAEVGDMVKVHVTDSMEYDLIGEIVEVN</sequence>
<dbReference type="InterPro" id="IPR005839">
    <property type="entry name" value="Methylthiotransferase"/>
</dbReference>
<dbReference type="InterPro" id="IPR007197">
    <property type="entry name" value="rSAM"/>
</dbReference>
<dbReference type="InterPro" id="IPR020612">
    <property type="entry name" value="Methylthiotransferase_CS"/>
</dbReference>
<dbReference type="InterPro" id="IPR006638">
    <property type="entry name" value="Elp3/MiaA/NifB-like_rSAM"/>
</dbReference>
<dbReference type="InterPro" id="IPR002792">
    <property type="entry name" value="TRAM_dom"/>
</dbReference>
<comment type="caution">
    <text evidence="13">The sequence shown here is derived from an EMBL/GenBank/DDBJ whole genome shotgun (WGS) entry which is preliminary data.</text>
</comment>
<dbReference type="GO" id="GO:0103039">
    <property type="term" value="F:protein methylthiotransferase activity"/>
    <property type="evidence" value="ECO:0007669"/>
    <property type="project" value="UniProtKB-EC"/>
</dbReference>
<feature type="domain" description="Radical SAM core" evidence="12">
    <location>
        <begin position="149"/>
        <end position="384"/>
    </location>
</feature>
<dbReference type="Gene3D" id="2.40.50.140">
    <property type="entry name" value="Nucleic acid-binding proteins"/>
    <property type="match status" value="1"/>
</dbReference>
<reference evidence="13 14" key="1">
    <citation type="submission" date="2016-03" db="EMBL/GenBank/DDBJ databases">
        <authorList>
            <person name="Ploux O."/>
        </authorList>
    </citation>
    <scope>NUCLEOTIDE SEQUENCE [LARGE SCALE GENOMIC DNA]</scope>
    <source>
        <strain evidence="13 14">R0</strain>
    </source>
</reference>
<keyword evidence="2 9" id="KW-0004">4Fe-4S</keyword>
<evidence type="ECO:0000256" key="7">
    <source>
        <dbReference type="ARBA" id="ARBA00023004"/>
    </source>
</evidence>
<organism evidence="13 14">
    <name type="scientific">Bdellovibrio bacteriovorus</name>
    <dbReference type="NCBI Taxonomy" id="959"/>
    <lineage>
        <taxon>Bacteria</taxon>
        <taxon>Pseudomonadati</taxon>
        <taxon>Bdellovibrionota</taxon>
        <taxon>Bdellovibrionia</taxon>
        <taxon>Bdellovibrionales</taxon>
        <taxon>Pseudobdellovibrionaceae</taxon>
        <taxon>Bdellovibrio</taxon>
    </lineage>
</organism>
<dbReference type="InterPro" id="IPR038135">
    <property type="entry name" value="Methylthiotransferase_N_sf"/>
</dbReference>
<dbReference type="GO" id="GO:0006400">
    <property type="term" value="P:tRNA modification"/>
    <property type="evidence" value="ECO:0007669"/>
    <property type="project" value="InterPro"/>
</dbReference>
<feature type="binding site" evidence="9">
    <location>
        <position position="167"/>
    </location>
    <ligand>
        <name>[4Fe-4S] cluster</name>
        <dbReference type="ChEBI" id="CHEBI:49883"/>
        <label>2</label>
        <note>4Fe-4S-S-AdoMet</note>
    </ligand>
</feature>
<dbReference type="HAMAP" id="MF_01865">
    <property type="entry name" value="MTTase_RimO"/>
    <property type="match status" value="1"/>
</dbReference>
<dbReference type="PANTHER" id="PTHR43837">
    <property type="entry name" value="RIBOSOMAL PROTEIN S12 METHYLTHIOTRANSFERASE RIMO"/>
    <property type="match status" value="1"/>
</dbReference>
<evidence type="ECO:0000256" key="8">
    <source>
        <dbReference type="ARBA" id="ARBA00023014"/>
    </source>
</evidence>
<dbReference type="PROSITE" id="PS50926">
    <property type="entry name" value="TRAM"/>
    <property type="match status" value="1"/>
</dbReference>
<dbReference type="GO" id="GO:0051539">
    <property type="term" value="F:4 iron, 4 sulfur cluster binding"/>
    <property type="evidence" value="ECO:0007669"/>
    <property type="project" value="UniProtKB-UniRule"/>
</dbReference>
<dbReference type="PROSITE" id="PS01278">
    <property type="entry name" value="MTTASE_RADICAL"/>
    <property type="match status" value="1"/>
</dbReference>
<dbReference type="PROSITE" id="PS51918">
    <property type="entry name" value="RADICAL_SAM"/>
    <property type="match status" value="1"/>
</dbReference>
<evidence type="ECO:0000259" key="11">
    <source>
        <dbReference type="PROSITE" id="PS51449"/>
    </source>
</evidence>
<keyword evidence="6 9" id="KW-0479">Metal-binding</keyword>
<feature type="binding site" evidence="9">
    <location>
        <position position="88"/>
    </location>
    <ligand>
        <name>[4Fe-4S] cluster</name>
        <dbReference type="ChEBI" id="CHEBI:49883"/>
        <label>1</label>
    </ligand>
</feature>
<evidence type="ECO:0000313" key="13">
    <source>
        <dbReference type="EMBL" id="KYG66643.1"/>
    </source>
</evidence>
<dbReference type="InterPro" id="IPR058240">
    <property type="entry name" value="rSAM_sf"/>
</dbReference>
<dbReference type="SUPFAM" id="SSF102114">
    <property type="entry name" value="Radical SAM enzymes"/>
    <property type="match status" value="1"/>
</dbReference>
<dbReference type="GO" id="GO:0005829">
    <property type="term" value="C:cytosol"/>
    <property type="evidence" value="ECO:0007669"/>
    <property type="project" value="TreeGrafter"/>
</dbReference>
<dbReference type="GO" id="GO:0046872">
    <property type="term" value="F:metal ion binding"/>
    <property type="evidence" value="ECO:0007669"/>
    <property type="project" value="UniProtKB-KW"/>
</dbReference>
<dbReference type="SFLD" id="SFLDG01082">
    <property type="entry name" value="B12-binding_domain_containing"/>
    <property type="match status" value="1"/>
</dbReference>
<evidence type="ECO:0000259" key="10">
    <source>
        <dbReference type="PROSITE" id="PS50926"/>
    </source>
</evidence>
<dbReference type="FunFam" id="3.80.30.20:FF:000001">
    <property type="entry name" value="tRNA-2-methylthio-N(6)-dimethylallyladenosine synthase 2"/>
    <property type="match status" value="1"/>
</dbReference>
<dbReference type="NCBIfam" id="TIGR01125">
    <property type="entry name" value="30S ribosomal protein S12 methylthiotransferase RimO"/>
    <property type="match status" value="1"/>
</dbReference>
<dbReference type="PROSITE" id="PS51449">
    <property type="entry name" value="MTTASE_N"/>
    <property type="match status" value="1"/>
</dbReference>
<comment type="catalytic activity">
    <reaction evidence="9">
        <text>L-aspartate(89)-[ribosomal protein uS12]-hydrogen + (sulfur carrier)-SH + AH2 + 2 S-adenosyl-L-methionine = 3-methylsulfanyl-L-aspartate(89)-[ribosomal protein uS12]-hydrogen + (sulfur carrier)-H + 5'-deoxyadenosine + L-methionine + A + S-adenosyl-L-homocysteine + 2 H(+)</text>
        <dbReference type="Rhea" id="RHEA:37087"/>
        <dbReference type="Rhea" id="RHEA-COMP:10460"/>
        <dbReference type="Rhea" id="RHEA-COMP:10461"/>
        <dbReference type="Rhea" id="RHEA-COMP:14737"/>
        <dbReference type="Rhea" id="RHEA-COMP:14739"/>
        <dbReference type="ChEBI" id="CHEBI:13193"/>
        <dbReference type="ChEBI" id="CHEBI:15378"/>
        <dbReference type="ChEBI" id="CHEBI:17319"/>
        <dbReference type="ChEBI" id="CHEBI:17499"/>
        <dbReference type="ChEBI" id="CHEBI:29917"/>
        <dbReference type="ChEBI" id="CHEBI:29961"/>
        <dbReference type="ChEBI" id="CHEBI:57844"/>
        <dbReference type="ChEBI" id="CHEBI:57856"/>
        <dbReference type="ChEBI" id="CHEBI:59789"/>
        <dbReference type="ChEBI" id="CHEBI:64428"/>
        <dbReference type="ChEBI" id="CHEBI:73599"/>
        <dbReference type="EC" id="2.8.4.4"/>
    </reaction>
</comment>
<protein>
    <recommendedName>
        <fullName evidence="9">Ribosomal protein uS12 methylthiotransferase RimO</fullName>
        <shortName evidence="9">uS12 MTTase</shortName>
        <shortName evidence="9">uS12 methylthiotransferase</shortName>
        <ecNumber evidence="9">2.8.4.4</ecNumber>
    </recommendedName>
    <alternativeName>
        <fullName evidence="9">Ribosomal protein uS12 (aspartate-C(3))-methylthiotransferase</fullName>
    </alternativeName>
    <alternativeName>
        <fullName evidence="9">Ribosome maturation factor RimO</fullName>
    </alternativeName>
</protein>
<proteinExistence type="inferred from homology"/>
<feature type="domain" description="MTTase N-terminal" evidence="11">
    <location>
        <begin position="9"/>
        <end position="128"/>
    </location>
</feature>
<keyword evidence="3 9" id="KW-0963">Cytoplasm</keyword>
<keyword evidence="4 9" id="KW-0808">Transferase</keyword>
<dbReference type="Proteomes" id="UP000075320">
    <property type="component" value="Unassembled WGS sequence"/>
</dbReference>
<feature type="binding site" evidence="9">
    <location>
        <position position="170"/>
    </location>
    <ligand>
        <name>[4Fe-4S] cluster</name>
        <dbReference type="ChEBI" id="CHEBI:49883"/>
        <label>2</label>
        <note>4Fe-4S-S-AdoMet</note>
    </ligand>
</feature>
<dbReference type="EMBL" id="LUKE01000001">
    <property type="protein sequence ID" value="KYG66643.1"/>
    <property type="molecule type" value="Genomic_DNA"/>
</dbReference>
<feature type="binding site" evidence="9">
    <location>
        <position position="163"/>
    </location>
    <ligand>
        <name>[4Fe-4S] cluster</name>
        <dbReference type="ChEBI" id="CHEBI:49883"/>
        <label>2</label>
        <note>4Fe-4S-S-AdoMet</note>
    </ligand>
</feature>
<dbReference type="SFLD" id="SFLDF00274">
    <property type="entry name" value="ribosomal_protein_S12_methylth"/>
    <property type="match status" value="1"/>
</dbReference>
<comment type="similarity">
    <text evidence="9">Belongs to the methylthiotransferase family. RimO subfamily.</text>
</comment>
<dbReference type="InterPro" id="IPR023404">
    <property type="entry name" value="rSAM_horseshoe"/>
</dbReference>
<dbReference type="SMART" id="SM00729">
    <property type="entry name" value="Elp3"/>
    <property type="match status" value="1"/>
</dbReference>
<dbReference type="AlphaFoldDB" id="A0A150WQ66"/>
<feature type="binding site" evidence="9">
    <location>
        <position position="18"/>
    </location>
    <ligand>
        <name>[4Fe-4S] cluster</name>
        <dbReference type="ChEBI" id="CHEBI:49883"/>
        <label>1</label>
    </ligand>
</feature>
<keyword evidence="7 9" id="KW-0408">Iron</keyword>
<keyword evidence="5 9" id="KW-0949">S-adenosyl-L-methionine</keyword>
<dbReference type="SFLD" id="SFLDS00029">
    <property type="entry name" value="Radical_SAM"/>
    <property type="match status" value="1"/>
</dbReference>
<feature type="binding site" evidence="9">
    <location>
        <position position="54"/>
    </location>
    <ligand>
        <name>[4Fe-4S] cluster</name>
        <dbReference type="ChEBI" id="CHEBI:49883"/>
        <label>1</label>
    </ligand>
</feature>
<accession>A0A150WQ66</accession>
<dbReference type="GO" id="GO:0035599">
    <property type="term" value="F:aspartic acid methylthiotransferase activity"/>
    <property type="evidence" value="ECO:0007669"/>
    <property type="project" value="TreeGrafter"/>
</dbReference>
<dbReference type="FunFam" id="3.40.50.12160:FF:000003">
    <property type="entry name" value="CDK5 regulatory subunit-associated protein 1"/>
    <property type="match status" value="1"/>
</dbReference>
<dbReference type="NCBIfam" id="TIGR00089">
    <property type="entry name" value="MiaB/RimO family radical SAM methylthiotransferase"/>
    <property type="match status" value="1"/>
</dbReference>
<comment type="cofactor">
    <cofactor evidence="9">
        <name>[4Fe-4S] cluster</name>
        <dbReference type="ChEBI" id="CHEBI:49883"/>
    </cofactor>
    <text evidence="9">Binds 2 [4Fe-4S] clusters. One cluster is coordinated with 3 cysteines and an exchangeable S-adenosyl-L-methionine.</text>
</comment>
<feature type="domain" description="TRAM" evidence="10">
    <location>
        <begin position="387"/>
        <end position="455"/>
    </location>
</feature>
<keyword evidence="13" id="KW-0687">Ribonucleoprotein</keyword>
<dbReference type="Gene3D" id="3.80.30.20">
    <property type="entry name" value="tm_1862 like domain"/>
    <property type="match status" value="1"/>
</dbReference>
<dbReference type="OrthoDB" id="5288412at2"/>
<dbReference type="InterPro" id="IPR012340">
    <property type="entry name" value="NA-bd_OB-fold"/>
</dbReference>
<gene>
    <name evidence="9" type="primary">rimO</name>
    <name evidence="13" type="ORF">AZI86_06250</name>
</gene>
<dbReference type="PANTHER" id="PTHR43837:SF1">
    <property type="entry name" value="RIBOSOMAL PROTEIN US12 METHYLTHIOTRANSFERASE RIMO"/>
    <property type="match status" value="1"/>
</dbReference>
<evidence type="ECO:0000259" key="12">
    <source>
        <dbReference type="PROSITE" id="PS51918"/>
    </source>
</evidence>
<dbReference type="InterPro" id="IPR005840">
    <property type="entry name" value="Ribosomal_uS12_MeSTrfase_RimO"/>
</dbReference>
<name>A0A150WQ66_BDEBC</name>
<evidence type="ECO:0000256" key="5">
    <source>
        <dbReference type="ARBA" id="ARBA00022691"/>
    </source>
</evidence>
<dbReference type="GO" id="GO:0005840">
    <property type="term" value="C:ribosome"/>
    <property type="evidence" value="ECO:0007669"/>
    <property type="project" value="UniProtKB-KW"/>
</dbReference>
<dbReference type="Gene3D" id="3.40.50.12160">
    <property type="entry name" value="Methylthiotransferase, N-terminal domain"/>
    <property type="match status" value="1"/>
</dbReference>
<dbReference type="EC" id="2.8.4.4" evidence="9"/>
<dbReference type="InterPro" id="IPR013848">
    <property type="entry name" value="Methylthiotransferase_N"/>
</dbReference>
<evidence type="ECO:0000313" key="14">
    <source>
        <dbReference type="Proteomes" id="UP000075320"/>
    </source>
</evidence>
<comment type="function">
    <text evidence="9">Catalyzes the methylthiolation of an aspartic acid residue of ribosomal protein uS12.</text>
</comment>
<dbReference type="Pfam" id="PF18693">
    <property type="entry name" value="TRAM_2"/>
    <property type="match status" value="1"/>
</dbReference>
<evidence type="ECO:0000256" key="9">
    <source>
        <dbReference type="HAMAP-Rule" id="MF_01865"/>
    </source>
</evidence>
<dbReference type="Pfam" id="PF04055">
    <property type="entry name" value="Radical_SAM"/>
    <property type="match status" value="1"/>
</dbReference>
<evidence type="ECO:0000256" key="2">
    <source>
        <dbReference type="ARBA" id="ARBA00022485"/>
    </source>
</evidence>
<dbReference type="RefSeq" id="WP_061834211.1">
    <property type="nucleotide sequence ID" value="NZ_LUKE01000001.1"/>
</dbReference>
<evidence type="ECO:0000256" key="1">
    <source>
        <dbReference type="ARBA" id="ARBA00003234"/>
    </source>
</evidence>
<keyword evidence="14" id="KW-1185">Reference proteome</keyword>
<evidence type="ECO:0000256" key="3">
    <source>
        <dbReference type="ARBA" id="ARBA00022490"/>
    </source>
</evidence>
<keyword evidence="13" id="KW-0689">Ribosomal protein</keyword>
<dbReference type="CDD" id="cd01335">
    <property type="entry name" value="Radical_SAM"/>
    <property type="match status" value="1"/>
</dbReference>
<keyword evidence="8 9" id="KW-0411">Iron-sulfur</keyword>
<dbReference type="Pfam" id="PF00919">
    <property type="entry name" value="UPF0004"/>
    <property type="match status" value="1"/>
</dbReference>
<comment type="function">
    <text evidence="1">Catalyzes the methylthiolation of N6-(dimethylallyl)adenosine (i(6)A), leading to the formation of 2-methylthio-N6-(dimethylallyl)adenosine (ms(2)i(6)A) at position 37 in tRNAs that read codons beginning with uridine.</text>
</comment>
<evidence type="ECO:0000256" key="4">
    <source>
        <dbReference type="ARBA" id="ARBA00022679"/>
    </source>
</evidence>
<dbReference type="SFLD" id="SFLDG01061">
    <property type="entry name" value="methylthiotransferase"/>
    <property type="match status" value="1"/>
</dbReference>